<feature type="transmembrane region" description="Helical" evidence="1">
    <location>
        <begin position="93"/>
        <end position="114"/>
    </location>
</feature>
<evidence type="ECO:0000256" key="1">
    <source>
        <dbReference type="SAM" id="Phobius"/>
    </source>
</evidence>
<evidence type="ECO:0000313" key="2">
    <source>
        <dbReference type="EMBL" id="HIU56958.1"/>
    </source>
</evidence>
<dbReference type="EMBL" id="DVNB01000043">
    <property type="protein sequence ID" value="HIU56958.1"/>
    <property type="molecule type" value="Genomic_DNA"/>
</dbReference>
<sequence length="116" mass="11328">MSFRALFKGTLTACFISAAILVICAALVYFGVLDEKIASMGAFLGAAAGGFAGALLAAKTAGSKVLVNALSVSLVCCAAAAAASFYLSGGIAFGTRLLSLIGSLIGAGVLGAVFGR</sequence>
<dbReference type="Pfam" id="PF12670">
    <property type="entry name" value="DUF3792"/>
    <property type="match status" value="1"/>
</dbReference>
<dbReference type="Proteomes" id="UP000824109">
    <property type="component" value="Unassembled WGS sequence"/>
</dbReference>
<keyword evidence="1" id="KW-0812">Transmembrane</keyword>
<dbReference type="AlphaFoldDB" id="A0A9D1MBC3"/>
<gene>
    <name evidence="2" type="ORF">IAA61_03980</name>
</gene>
<evidence type="ECO:0000313" key="3">
    <source>
        <dbReference type="Proteomes" id="UP000824109"/>
    </source>
</evidence>
<reference evidence="2" key="2">
    <citation type="journal article" date="2021" name="PeerJ">
        <title>Extensive microbial diversity within the chicken gut microbiome revealed by metagenomics and culture.</title>
        <authorList>
            <person name="Gilroy R."/>
            <person name="Ravi A."/>
            <person name="Getino M."/>
            <person name="Pursley I."/>
            <person name="Horton D.L."/>
            <person name="Alikhan N.F."/>
            <person name="Baker D."/>
            <person name="Gharbi K."/>
            <person name="Hall N."/>
            <person name="Watson M."/>
            <person name="Adriaenssens E.M."/>
            <person name="Foster-Nyarko E."/>
            <person name="Jarju S."/>
            <person name="Secka A."/>
            <person name="Antonio M."/>
            <person name="Oren A."/>
            <person name="Chaudhuri R.R."/>
            <person name="La Ragione R."/>
            <person name="Hildebrand F."/>
            <person name="Pallen M.J."/>
        </authorList>
    </citation>
    <scope>NUCLEOTIDE SEQUENCE</scope>
    <source>
        <strain evidence="2">USAMLcec3-3695</strain>
    </source>
</reference>
<reference evidence="2" key="1">
    <citation type="submission" date="2020-10" db="EMBL/GenBank/DDBJ databases">
        <authorList>
            <person name="Gilroy R."/>
        </authorList>
    </citation>
    <scope>NUCLEOTIDE SEQUENCE</scope>
    <source>
        <strain evidence="2">USAMLcec3-3695</strain>
    </source>
</reference>
<proteinExistence type="predicted"/>
<comment type="caution">
    <text evidence="2">The sequence shown here is derived from an EMBL/GenBank/DDBJ whole genome shotgun (WGS) entry which is preliminary data.</text>
</comment>
<organism evidence="2 3">
    <name type="scientific">Candidatus Ornithomonoglobus merdipullorum</name>
    <dbReference type="NCBI Taxonomy" id="2840895"/>
    <lineage>
        <taxon>Bacteria</taxon>
        <taxon>Bacillati</taxon>
        <taxon>Bacillota</taxon>
        <taxon>Clostridia</taxon>
        <taxon>Candidatus Ornithomonoglobus</taxon>
    </lineage>
</organism>
<dbReference type="InterPro" id="IPR023804">
    <property type="entry name" value="DUF3792_TM"/>
</dbReference>
<name>A0A9D1MBC3_9FIRM</name>
<accession>A0A9D1MBC3</accession>
<feature type="transmembrane region" description="Helical" evidence="1">
    <location>
        <begin position="37"/>
        <end position="58"/>
    </location>
</feature>
<protein>
    <submittedName>
        <fullName evidence="2">TIGR04086 family membrane protein</fullName>
    </submittedName>
</protein>
<feature type="transmembrane region" description="Helical" evidence="1">
    <location>
        <begin position="12"/>
        <end position="31"/>
    </location>
</feature>
<feature type="transmembrane region" description="Helical" evidence="1">
    <location>
        <begin position="65"/>
        <end position="87"/>
    </location>
</feature>
<dbReference type="NCBIfam" id="TIGR04086">
    <property type="entry name" value="TIGR04086_membr"/>
    <property type="match status" value="1"/>
</dbReference>
<keyword evidence="1" id="KW-0472">Membrane</keyword>
<keyword evidence="1" id="KW-1133">Transmembrane helix</keyword>